<evidence type="ECO:0000259" key="4">
    <source>
        <dbReference type="PROSITE" id="PS50958"/>
    </source>
</evidence>
<dbReference type="AlphaFoldDB" id="A0A8I6SAQ4"/>
<evidence type="ECO:0000256" key="2">
    <source>
        <dbReference type="ARBA" id="ARBA00023157"/>
    </source>
</evidence>
<gene>
    <name evidence="5" type="primary">106672917</name>
</gene>
<sequence>MGRIMHLVFLILLALQVVFGRYEYAHYCKLRGCCPGRQDDCLYQIDRHTVCYCDEFCVKTKTYVNSIDCCSDYWSSCRRSEPWVYGNNTCYVKDLNREYKVNGEFKINCNKCKCHVGNRNMNISCDEEVCVVDDKLISLVNSRNLGWTASKQNEFWGLTIREGFAKLLGTFYFSQKVLRMSSIHVRVRSLPHSFDAREEWPGYIQGPKNQGHCGASWAFSTISVASDRWAIESKGNFTNGLSYRQLFLCSKSQRQCNGGHITKAWRFLKKYGLLPEMCLPWDWNEVHNEKVCHKKTAKAAHCPAIGSFEPIRRMGPAYRIEGEKQIMQEIMTNGPVQATMTVYREFFLYKEGVYNCANIDSTNLEGFHSVKLIGWGESIYEEKYWLAVNSWGTSWGEGGYFRITRGQQACRIETFVIGAHTIQSTSKKLPFDVTRRR</sequence>
<reference evidence="5" key="1">
    <citation type="submission" date="2022-01" db="UniProtKB">
        <authorList>
            <consortium name="EnsemblMetazoa"/>
        </authorList>
    </citation>
    <scope>IDENTIFICATION</scope>
</reference>
<dbReference type="InterPro" id="IPR038765">
    <property type="entry name" value="Papain-like_cys_pep_sf"/>
</dbReference>
<proteinExistence type="inferred from homology"/>
<evidence type="ECO:0000256" key="3">
    <source>
        <dbReference type="SAM" id="SignalP"/>
    </source>
</evidence>
<evidence type="ECO:0000313" key="6">
    <source>
        <dbReference type="Proteomes" id="UP000494040"/>
    </source>
</evidence>
<dbReference type="PROSITE" id="PS00639">
    <property type="entry name" value="THIOL_PROTEASE_HIS"/>
    <property type="match status" value="1"/>
</dbReference>
<keyword evidence="2" id="KW-1015">Disulfide bond</keyword>
<dbReference type="OrthoDB" id="3789175at2759"/>
<name>A0A8I6SAQ4_CIMLE</name>
<dbReference type="Proteomes" id="UP000494040">
    <property type="component" value="Unassembled WGS sequence"/>
</dbReference>
<organism evidence="5 6">
    <name type="scientific">Cimex lectularius</name>
    <name type="common">Bed bug</name>
    <name type="synonym">Acanthia lectularia</name>
    <dbReference type="NCBI Taxonomy" id="79782"/>
    <lineage>
        <taxon>Eukaryota</taxon>
        <taxon>Metazoa</taxon>
        <taxon>Ecdysozoa</taxon>
        <taxon>Arthropoda</taxon>
        <taxon>Hexapoda</taxon>
        <taxon>Insecta</taxon>
        <taxon>Pterygota</taxon>
        <taxon>Neoptera</taxon>
        <taxon>Paraneoptera</taxon>
        <taxon>Hemiptera</taxon>
        <taxon>Heteroptera</taxon>
        <taxon>Panheteroptera</taxon>
        <taxon>Cimicomorpha</taxon>
        <taxon>Cimicidae</taxon>
        <taxon>Cimex</taxon>
    </lineage>
</organism>
<dbReference type="SMART" id="SM00645">
    <property type="entry name" value="Pept_C1"/>
    <property type="match status" value="1"/>
</dbReference>
<dbReference type="GO" id="GO:0006508">
    <property type="term" value="P:proteolysis"/>
    <property type="evidence" value="ECO:0007669"/>
    <property type="project" value="InterPro"/>
</dbReference>
<dbReference type="GO" id="GO:0008234">
    <property type="term" value="F:cysteine-type peptidase activity"/>
    <property type="evidence" value="ECO:0007669"/>
    <property type="project" value="InterPro"/>
</dbReference>
<dbReference type="PANTHER" id="PTHR12411">
    <property type="entry name" value="CYSTEINE PROTEASE FAMILY C1-RELATED"/>
    <property type="match status" value="1"/>
</dbReference>
<dbReference type="InterPro" id="IPR001212">
    <property type="entry name" value="Somatomedin_B_dom"/>
</dbReference>
<keyword evidence="6" id="KW-1185">Reference proteome</keyword>
<dbReference type="PRINTS" id="PR00705">
    <property type="entry name" value="PAPAIN"/>
</dbReference>
<dbReference type="Gene3D" id="3.90.70.10">
    <property type="entry name" value="Cysteine proteinases"/>
    <property type="match status" value="1"/>
</dbReference>
<dbReference type="SUPFAM" id="SSF54001">
    <property type="entry name" value="Cysteine proteinases"/>
    <property type="match status" value="1"/>
</dbReference>
<dbReference type="InterPro" id="IPR025660">
    <property type="entry name" value="Pept_his_AS"/>
</dbReference>
<dbReference type="EnsemblMetazoa" id="XM_014404724.2">
    <property type="protein sequence ID" value="XP_014260210.1"/>
    <property type="gene ID" value="LOC106672917"/>
</dbReference>
<accession>A0A8I6SAQ4</accession>
<dbReference type="InterPro" id="IPR013128">
    <property type="entry name" value="Peptidase_C1A"/>
</dbReference>
<feature type="chain" id="PRO_5035179337" description="SMB domain-containing protein" evidence="3">
    <location>
        <begin position="21"/>
        <end position="437"/>
    </location>
</feature>
<evidence type="ECO:0000313" key="5">
    <source>
        <dbReference type="EnsemblMetazoa" id="XP_014260210.1"/>
    </source>
</evidence>
<dbReference type="PROSITE" id="PS50958">
    <property type="entry name" value="SMB_2"/>
    <property type="match status" value="1"/>
</dbReference>
<protein>
    <recommendedName>
        <fullName evidence="4">SMB domain-containing protein</fullName>
    </recommendedName>
</protein>
<dbReference type="KEGG" id="clec:106672917"/>
<dbReference type="Pfam" id="PF00112">
    <property type="entry name" value="Peptidase_C1"/>
    <property type="match status" value="1"/>
</dbReference>
<feature type="domain" description="SMB" evidence="4">
    <location>
        <begin position="29"/>
        <end position="81"/>
    </location>
</feature>
<dbReference type="InterPro" id="IPR000668">
    <property type="entry name" value="Peptidase_C1A_C"/>
</dbReference>
<keyword evidence="3" id="KW-0732">Signal</keyword>
<comment type="similarity">
    <text evidence="1">Belongs to the peptidase C1 family.</text>
</comment>
<feature type="signal peptide" evidence="3">
    <location>
        <begin position="1"/>
        <end position="20"/>
    </location>
</feature>
<evidence type="ECO:0000256" key="1">
    <source>
        <dbReference type="ARBA" id="ARBA00008455"/>
    </source>
</evidence>